<feature type="compositionally biased region" description="Low complexity" evidence="1">
    <location>
        <begin position="694"/>
        <end position="704"/>
    </location>
</feature>
<dbReference type="EnsemblMetazoa" id="CapteT224115">
    <property type="protein sequence ID" value="CapteP224115"/>
    <property type="gene ID" value="CapteG224115"/>
</dbReference>
<dbReference type="InterPro" id="IPR027912">
    <property type="entry name" value="CFAP54"/>
</dbReference>
<feature type="region of interest" description="Disordered" evidence="1">
    <location>
        <begin position="1596"/>
        <end position="1624"/>
    </location>
</feature>
<feature type="compositionally biased region" description="Polar residues" evidence="1">
    <location>
        <begin position="834"/>
        <end position="844"/>
    </location>
</feature>
<evidence type="ECO:0000256" key="1">
    <source>
        <dbReference type="SAM" id="MobiDB-lite"/>
    </source>
</evidence>
<dbReference type="OMA" id="MNDETMS"/>
<feature type="region of interest" description="Disordered" evidence="1">
    <location>
        <begin position="521"/>
        <end position="544"/>
    </location>
</feature>
<feature type="compositionally biased region" description="Polar residues" evidence="1">
    <location>
        <begin position="1550"/>
        <end position="1560"/>
    </location>
</feature>
<dbReference type="PANTHER" id="PTHR33487:SF1">
    <property type="entry name" value="CILIA- AND FLAGELLA-ASSOCIATED PROTEIN 54"/>
    <property type="match status" value="1"/>
</dbReference>
<keyword evidence="4" id="KW-1185">Reference proteome</keyword>
<dbReference type="PANTHER" id="PTHR33487">
    <property type="entry name" value="CILIA- AND FLAGELLA-ASSOCIATED PROTEIN 54"/>
    <property type="match status" value="1"/>
</dbReference>
<gene>
    <name evidence="2" type="ORF">CAPTEDRAFT_224115</name>
</gene>
<proteinExistence type="predicted"/>
<reference evidence="3" key="3">
    <citation type="submission" date="2015-06" db="UniProtKB">
        <authorList>
            <consortium name="EnsemblMetazoa"/>
        </authorList>
    </citation>
    <scope>IDENTIFICATION</scope>
</reference>
<name>R7VDR0_CAPTE</name>
<protein>
    <submittedName>
        <fullName evidence="2 3">Uncharacterized protein</fullName>
    </submittedName>
</protein>
<dbReference type="HOGENOM" id="CLU_238207_0_0_1"/>
<dbReference type="Pfam" id="PF14858">
    <property type="entry name" value="CFAP54_N"/>
    <property type="match status" value="1"/>
</dbReference>
<reference evidence="4" key="1">
    <citation type="submission" date="2012-12" db="EMBL/GenBank/DDBJ databases">
        <authorList>
            <person name="Hellsten U."/>
            <person name="Grimwood J."/>
            <person name="Chapman J.A."/>
            <person name="Shapiro H."/>
            <person name="Aerts A."/>
            <person name="Otillar R.P."/>
            <person name="Terry A.Y."/>
            <person name="Boore J.L."/>
            <person name="Simakov O."/>
            <person name="Marletaz F."/>
            <person name="Cho S.-J."/>
            <person name="Edsinger-Gonzales E."/>
            <person name="Havlak P."/>
            <person name="Kuo D.-H."/>
            <person name="Larsson T."/>
            <person name="Lv J."/>
            <person name="Arendt D."/>
            <person name="Savage R."/>
            <person name="Osoegawa K."/>
            <person name="de Jong P."/>
            <person name="Lindberg D.R."/>
            <person name="Seaver E.C."/>
            <person name="Weisblat D.A."/>
            <person name="Putnam N.H."/>
            <person name="Grigoriev I.V."/>
            <person name="Rokhsar D.S."/>
        </authorList>
    </citation>
    <scope>NUCLEOTIDE SEQUENCE</scope>
    <source>
        <strain evidence="4">I ESC-2004</strain>
    </source>
</reference>
<dbReference type="OrthoDB" id="2104158at2759"/>
<dbReference type="STRING" id="283909.R7VDR0"/>
<evidence type="ECO:0000313" key="4">
    <source>
        <dbReference type="Proteomes" id="UP000014760"/>
    </source>
</evidence>
<dbReference type="EMBL" id="AMQN01004160">
    <property type="status" value="NOT_ANNOTATED_CDS"/>
    <property type="molecule type" value="Genomic_DNA"/>
</dbReference>
<accession>R7VDR0</accession>
<feature type="region of interest" description="Disordered" evidence="1">
    <location>
        <begin position="1550"/>
        <end position="1569"/>
    </location>
</feature>
<sequence>MASMLRNAAVKSVNKGQPSAFYPDDKNNPVFMALEQEIKSFVNIMKKRASSPTASKESLSRFADLLFDLWNKYEEKLPKKVFNSKLLEVGHFLFEIKEYNLALWQCYERYIKSFGDVNLDETFDVKSFKKTFFPNGFHAEDTEHTFQALIGRSACSYERIKLMDPKLQNSHSVDHSVIILKFLRLMTQVILPTEKLCWLVYNGTIRIYQISRHLMTKGHSSKVLEFLLWASMCMETSLPLLGVHYLKWRVTLYASVCQCYYDCKAGVHAEAFARRAVSKINELSQLESLSSNPESKEVEEAFRQATIKMAIMIYKRTVYETRRKPKGLLRPKTRANLKDAVQLPWPRTQSERLLSEMFEGGSAQMLCLLETITDSNRRTLLSNPPAAENEVELLDVFAELFLAAQELIAGGGGSQSQLSGSYYLPLSVNIPRFGGVCKEIPMMQLATQGEDGVPLSVVVKVVKLAYCYEQWDVFDTLLPNTLSVIKEINSPTYDSDLKALELLQAYDKVVPRAKQRCLFGNDEEEEEGLSTEAPAHDKGQRSNNGMQDDLIEFAEVLLSVINGPLTQDQFDNDMMVDATLFLWSKCKAIFQKFQTGSTDNPKYLQKMDNPGKWVYLLDIVHQALSWSGLSSIDPALTAEVVLRLSLVFEASSLLEMKGIVKSGANSPSKGPEDEETTIISTVKDAGTAQGTARELSTSQSELSTSHCGGSQQSIFSATALSQGVLEQLQQARSILESGLDNVSLARTVVALTDGKSITDVIWVKEFNTDLFAPVIPTEDEVLTDSEAEECLEAVDGTAVWNTVRDLHMELLFMYHRICLKLINLGSRGKDKGCQSKNLASSPHASQRRLGNKTPTESYEDLMKNARCNGLSKALLLMQRAMEVHMTSRGAGSQEEILREAIHILRRVEAEEKRLYLDNFKDDQSRSPSKLPPSPILLCRTEVAWYRIFARNAAGSNVKVRMSDYTFPGTGEQTPSFNCEFEIRGLTPGEQYMFAVAAYTADGQLIGKGIGDSTLPILASHPMPVLMAWAFLSQLSYQVGCVEICESACRVLWAHFVAEPPPSQGITYTTSTRKDFKLTLHKLNQRVVTKTSPVLLRLFLTSIFIRVDIAVRRGQLFCTKLCDEGPLHQAQIARLKQCEIMLVAMQLAGWMNENNLALQAAVQCYGLLAPLLHYKIPCVAITQVLERCCAVLLEVPSHIRVKRTAVISEGLHHMTACLTFNMAKVMRGWGQRSLASHLNDCGRRLLAQDSSAAREAMTTEGGDAITETGSLTLAALKKRKGKKGGLVSGKEECFSTGNEELKALEAHMLRLSKQAQGEHELSGNEDPSILHAYIAYLPGRIAFKEVVKFKRRARYLEFFTQCVQKTLSEGTYDLALEWCEETTQWLIKRNENIIGTRTTIGKQPGAMTLIGDDPKKFQAALVEYSKEKPCNLLPNLDPKLVKALESPASKEKLRTAGVSEKSKPRSKKTKYKAIAVTNLMSDAQRQAQEELEIRLNLVKALSQFGVFMKRLEIREKMIGGHAATYLYRTSFLEEDWFSFETTGTLIVNWSGGPSRQATRQGQRSDKMSEATMHEEKASGIEIAAAAATGVLLEMTESPRTKEASKGTGSPGRQNVGKGRKKGKEEEVMVTREEGVEMLKRTFTFFKKAIILAHRGHHWMLLQNVCRALWNCAQTALSRAHSPNKNGIGTFLEVSMVRTLLWQPLYCAADCLLDMMVQLQQTRSKREPIKDAVRSWMGAAKDERGGANLKFEADLDDLSTVDVRWVRRITLRVLELLHHQQKWERLVDLSLRFNALSE</sequence>
<feature type="region of interest" description="Disordered" evidence="1">
    <location>
        <begin position="683"/>
        <end position="704"/>
    </location>
</feature>
<evidence type="ECO:0000313" key="2">
    <source>
        <dbReference type="EMBL" id="ELU16988.1"/>
    </source>
</evidence>
<dbReference type="GO" id="GO:0060271">
    <property type="term" value="P:cilium assembly"/>
    <property type="evidence" value="ECO:0007669"/>
    <property type="project" value="TreeGrafter"/>
</dbReference>
<dbReference type="EMBL" id="KB292771">
    <property type="protein sequence ID" value="ELU16988.1"/>
    <property type="molecule type" value="Genomic_DNA"/>
</dbReference>
<reference evidence="2 4" key="2">
    <citation type="journal article" date="2013" name="Nature">
        <title>Insights into bilaterian evolution from three spiralian genomes.</title>
        <authorList>
            <person name="Simakov O."/>
            <person name="Marletaz F."/>
            <person name="Cho S.J."/>
            <person name="Edsinger-Gonzales E."/>
            <person name="Havlak P."/>
            <person name="Hellsten U."/>
            <person name="Kuo D.H."/>
            <person name="Larsson T."/>
            <person name="Lv J."/>
            <person name="Arendt D."/>
            <person name="Savage R."/>
            <person name="Osoegawa K."/>
            <person name="de Jong P."/>
            <person name="Grimwood J."/>
            <person name="Chapman J.A."/>
            <person name="Shapiro H."/>
            <person name="Aerts A."/>
            <person name="Otillar R.P."/>
            <person name="Terry A.Y."/>
            <person name="Boore J.L."/>
            <person name="Grigoriev I.V."/>
            <person name="Lindberg D.R."/>
            <person name="Seaver E.C."/>
            <person name="Weisblat D.A."/>
            <person name="Putnam N.H."/>
            <person name="Rokhsar D.S."/>
        </authorList>
    </citation>
    <scope>NUCLEOTIDE SEQUENCE</scope>
    <source>
        <strain evidence="2 4">I ESC-2004</strain>
    </source>
</reference>
<dbReference type="Proteomes" id="UP000014760">
    <property type="component" value="Unassembled WGS sequence"/>
</dbReference>
<organism evidence="2">
    <name type="scientific">Capitella teleta</name>
    <name type="common">Polychaete worm</name>
    <dbReference type="NCBI Taxonomy" id="283909"/>
    <lineage>
        <taxon>Eukaryota</taxon>
        <taxon>Metazoa</taxon>
        <taxon>Spiralia</taxon>
        <taxon>Lophotrochozoa</taxon>
        <taxon>Annelida</taxon>
        <taxon>Polychaeta</taxon>
        <taxon>Sedentaria</taxon>
        <taxon>Scolecida</taxon>
        <taxon>Capitellidae</taxon>
        <taxon>Capitella</taxon>
    </lineage>
</organism>
<feature type="region of interest" description="Disordered" evidence="1">
    <location>
        <begin position="832"/>
        <end position="855"/>
    </location>
</feature>
<evidence type="ECO:0000313" key="3">
    <source>
        <dbReference type="EnsemblMetazoa" id="CapteP224115"/>
    </source>
</evidence>